<dbReference type="InterPro" id="IPR036291">
    <property type="entry name" value="NAD(P)-bd_dom_sf"/>
</dbReference>
<gene>
    <name evidence="2" type="ORF">GCM10009688_21970</name>
</gene>
<evidence type="ECO:0000259" key="1">
    <source>
        <dbReference type="Pfam" id="PF05368"/>
    </source>
</evidence>
<evidence type="ECO:0000313" key="3">
    <source>
        <dbReference type="Proteomes" id="UP001500784"/>
    </source>
</evidence>
<dbReference type="InterPro" id="IPR008030">
    <property type="entry name" value="NmrA-like"/>
</dbReference>
<name>A0ABN2PA85_9MICC</name>
<dbReference type="Gene3D" id="3.40.50.720">
    <property type="entry name" value="NAD(P)-binding Rossmann-like Domain"/>
    <property type="match status" value="1"/>
</dbReference>
<dbReference type="Proteomes" id="UP001500784">
    <property type="component" value="Unassembled WGS sequence"/>
</dbReference>
<accession>A0ABN2PA85</accession>
<reference evidence="2 3" key="1">
    <citation type="journal article" date="2019" name="Int. J. Syst. Evol. Microbiol.">
        <title>The Global Catalogue of Microorganisms (GCM) 10K type strain sequencing project: providing services to taxonomists for standard genome sequencing and annotation.</title>
        <authorList>
            <consortium name="The Broad Institute Genomics Platform"/>
            <consortium name="The Broad Institute Genome Sequencing Center for Infectious Disease"/>
            <person name="Wu L."/>
            <person name="Ma J."/>
        </authorList>
    </citation>
    <scope>NUCLEOTIDE SEQUENCE [LARGE SCALE GENOMIC DNA]</scope>
    <source>
        <strain evidence="2 3">JCM 13316</strain>
    </source>
</reference>
<comment type="caution">
    <text evidence="2">The sequence shown here is derived from an EMBL/GenBank/DDBJ whole genome shotgun (WGS) entry which is preliminary data.</text>
</comment>
<sequence length="134" mass="14360">MPHFESKRKVEERRLPFPDGIPLEMLAVRDLGRAAASVLLGAEVPGGAVEIGGDKRTGSQIAEAFGEAAGLPARYEALPLEAVGADSDMAAMFRWFAETPAYQADFEATRALVGGDGPLDLPGWIRHVQWTPNS</sequence>
<organism evidence="2 3">
    <name type="scientific">Arthrobacter gandavensis</name>
    <dbReference type="NCBI Taxonomy" id="169960"/>
    <lineage>
        <taxon>Bacteria</taxon>
        <taxon>Bacillati</taxon>
        <taxon>Actinomycetota</taxon>
        <taxon>Actinomycetes</taxon>
        <taxon>Micrococcales</taxon>
        <taxon>Micrococcaceae</taxon>
        <taxon>Arthrobacter</taxon>
    </lineage>
</organism>
<dbReference type="RefSeq" id="WP_152229100.1">
    <property type="nucleotide sequence ID" value="NZ_BAAALV010000003.1"/>
</dbReference>
<dbReference type="EMBL" id="BAAALV010000003">
    <property type="protein sequence ID" value="GAA1916580.1"/>
    <property type="molecule type" value="Genomic_DNA"/>
</dbReference>
<feature type="domain" description="NmrA-like" evidence="1">
    <location>
        <begin position="13"/>
        <end position="103"/>
    </location>
</feature>
<dbReference type="SUPFAM" id="SSF51735">
    <property type="entry name" value="NAD(P)-binding Rossmann-fold domains"/>
    <property type="match status" value="1"/>
</dbReference>
<protein>
    <recommendedName>
        <fullName evidence="1">NmrA-like domain-containing protein</fullName>
    </recommendedName>
</protein>
<proteinExistence type="predicted"/>
<keyword evidence="3" id="KW-1185">Reference proteome</keyword>
<evidence type="ECO:0000313" key="2">
    <source>
        <dbReference type="EMBL" id="GAA1916580.1"/>
    </source>
</evidence>
<dbReference type="Pfam" id="PF05368">
    <property type="entry name" value="NmrA"/>
    <property type="match status" value="1"/>
</dbReference>